<keyword evidence="2" id="KW-0732">Signal</keyword>
<protein>
    <submittedName>
        <fullName evidence="3">Uncharacterized protein</fullName>
    </submittedName>
</protein>
<feature type="region of interest" description="Disordered" evidence="1">
    <location>
        <begin position="198"/>
        <end position="219"/>
    </location>
</feature>
<name>A0AA39YA61_9PEZI</name>
<dbReference type="AlphaFoldDB" id="A0AA39YA61"/>
<feature type="compositionally biased region" description="Low complexity" evidence="1">
    <location>
        <begin position="198"/>
        <end position="218"/>
    </location>
</feature>
<feature type="chain" id="PRO_5041272410" evidence="2">
    <location>
        <begin position="18"/>
        <end position="266"/>
    </location>
</feature>
<proteinExistence type="predicted"/>
<dbReference type="Proteomes" id="UP001175001">
    <property type="component" value="Unassembled WGS sequence"/>
</dbReference>
<reference evidence="3" key="1">
    <citation type="submission" date="2023-06" db="EMBL/GenBank/DDBJ databases">
        <title>Multi-omics analyses reveal the molecular pathogenesis toolkit of Lasiodiplodia hormozganensis, a cross-kingdom pathogen.</title>
        <authorList>
            <person name="Felix C."/>
            <person name="Meneses R."/>
            <person name="Goncalves M.F.M."/>
            <person name="Tilleman L."/>
            <person name="Duarte A.S."/>
            <person name="Jorrin-Novo J.V."/>
            <person name="Van De Peer Y."/>
            <person name="Deforce D."/>
            <person name="Van Nieuwerburgh F."/>
            <person name="Esteves A.C."/>
            <person name="Alves A."/>
        </authorList>
    </citation>
    <scope>NUCLEOTIDE SEQUENCE</scope>
    <source>
        <strain evidence="3">CBS 339.90</strain>
    </source>
</reference>
<feature type="signal peptide" evidence="2">
    <location>
        <begin position="1"/>
        <end position="17"/>
    </location>
</feature>
<keyword evidence="4" id="KW-1185">Reference proteome</keyword>
<accession>A0AA39YA61</accession>
<organism evidence="3 4">
    <name type="scientific">Lasiodiplodia hormozganensis</name>
    <dbReference type="NCBI Taxonomy" id="869390"/>
    <lineage>
        <taxon>Eukaryota</taxon>
        <taxon>Fungi</taxon>
        <taxon>Dikarya</taxon>
        <taxon>Ascomycota</taxon>
        <taxon>Pezizomycotina</taxon>
        <taxon>Dothideomycetes</taxon>
        <taxon>Dothideomycetes incertae sedis</taxon>
        <taxon>Botryosphaeriales</taxon>
        <taxon>Botryosphaeriaceae</taxon>
        <taxon>Lasiodiplodia</taxon>
    </lineage>
</organism>
<evidence type="ECO:0000256" key="2">
    <source>
        <dbReference type="SAM" id="SignalP"/>
    </source>
</evidence>
<sequence>MRATTTLLFAGAGAAAATTTQTTGNLTTTIFDHYLIGFGAPVASVIAAEPSSLGGAVTYLLWCGDDYRAGNGGSCDWDAPGITLTAGPSTYAWTQAIDPESVTIPISQVVVDCRLEGTTRAVCTRPNDIDVWSGGKYVSRTITETATADTLTGSVMDLMWGPLTVTAGLEKLAAAAAAAAAASGSEAAATTAVETAAATSSSSGTVQSTSTSGAAVVSRTTDTRISGASNTGTASAAAASSTNGAVRFDFSFAAGAAALLIGIMAL</sequence>
<comment type="caution">
    <text evidence="3">The sequence shown here is derived from an EMBL/GenBank/DDBJ whole genome shotgun (WGS) entry which is preliminary data.</text>
</comment>
<gene>
    <name evidence="3" type="ORF">DIS24_g7376</name>
</gene>
<evidence type="ECO:0000256" key="1">
    <source>
        <dbReference type="SAM" id="MobiDB-lite"/>
    </source>
</evidence>
<dbReference type="EMBL" id="JAUJDW010000043">
    <property type="protein sequence ID" value="KAK0647801.1"/>
    <property type="molecule type" value="Genomic_DNA"/>
</dbReference>
<evidence type="ECO:0000313" key="3">
    <source>
        <dbReference type="EMBL" id="KAK0647801.1"/>
    </source>
</evidence>
<evidence type="ECO:0000313" key="4">
    <source>
        <dbReference type="Proteomes" id="UP001175001"/>
    </source>
</evidence>